<keyword evidence="1" id="KW-0408">Iron</keyword>
<dbReference type="RefSeq" id="WP_044360337.1">
    <property type="nucleotide sequence ID" value="NZ_JXWY01000036.1"/>
</dbReference>
<accession>A0A0D6XS85</accession>
<sequence>MIHVANAEVGTPYRIKSLNTQNMQLKHRLRALGCIEGCEVSIHQKGLFKGPCTLNVNGQQICVRNCDACDIRLEYSHE</sequence>
<keyword evidence="5" id="KW-1185">Reference proteome</keyword>
<evidence type="ECO:0000313" key="5">
    <source>
        <dbReference type="Proteomes" id="UP000032366"/>
    </source>
</evidence>
<dbReference type="Proteomes" id="UP000254100">
    <property type="component" value="Unassembled WGS sequence"/>
</dbReference>
<evidence type="ECO:0000313" key="6">
    <source>
        <dbReference type="Proteomes" id="UP000254100"/>
    </source>
</evidence>
<dbReference type="Proteomes" id="UP000032366">
    <property type="component" value="Unassembled WGS sequence"/>
</dbReference>
<dbReference type="OrthoDB" id="9811076at2"/>
<dbReference type="InterPro" id="IPR038157">
    <property type="entry name" value="FeoA_core_dom"/>
</dbReference>
<gene>
    <name evidence="4" type="ORF">NCTC13832_00389</name>
    <name evidence="3" type="ORF">TP70_06085</name>
</gene>
<dbReference type="PANTHER" id="PTHR42954:SF1">
    <property type="entry name" value="FERROUS IRON TRANSPORTER FEOA DOMAIN-CONTAINING PROTEIN"/>
    <property type="match status" value="1"/>
</dbReference>
<protein>
    <submittedName>
        <fullName evidence="4">FeoA domain-containing protein</fullName>
    </submittedName>
    <submittedName>
        <fullName evidence="3">Iron transporter FeoA</fullName>
    </submittedName>
</protein>
<organism evidence="4 6">
    <name type="scientific">Staphylococcus microti</name>
    <dbReference type="NCBI Taxonomy" id="569857"/>
    <lineage>
        <taxon>Bacteria</taxon>
        <taxon>Bacillati</taxon>
        <taxon>Bacillota</taxon>
        <taxon>Bacilli</taxon>
        <taxon>Bacillales</taxon>
        <taxon>Staphylococcaceae</taxon>
        <taxon>Staphylococcus</taxon>
    </lineage>
</organism>
<evidence type="ECO:0000259" key="2">
    <source>
        <dbReference type="SMART" id="SM00899"/>
    </source>
</evidence>
<proteinExistence type="predicted"/>
<dbReference type="STRING" id="569857.TP70_06085"/>
<evidence type="ECO:0000313" key="3">
    <source>
        <dbReference type="EMBL" id="KIX90688.1"/>
    </source>
</evidence>
<dbReference type="SUPFAM" id="SSF50037">
    <property type="entry name" value="C-terminal domain of transcriptional repressors"/>
    <property type="match status" value="1"/>
</dbReference>
<dbReference type="InterPro" id="IPR007167">
    <property type="entry name" value="Fe-transptr_FeoA-like"/>
</dbReference>
<dbReference type="EMBL" id="JXWY01000036">
    <property type="protein sequence ID" value="KIX90688.1"/>
    <property type="molecule type" value="Genomic_DNA"/>
</dbReference>
<dbReference type="SMART" id="SM00899">
    <property type="entry name" value="FeoA"/>
    <property type="match status" value="1"/>
</dbReference>
<dbReference type="Pfam" id="PF04023">
    <property type="entry name" value="FeoA"/>
    <property type="match status" value="1"/>
</dbReference>
<feature type="domain" description="Ferrous iron transporter FeoA-like" evidence="2">
    <location>
        <begin position="2"/>
        <end position="75"/>
    </location>
</feature>
<dbReference type="Gene3D" id="2.30.30.90">
    <property type="match status" value="1"/>
</dbReference>
<reference evidence="3 5" key="1">
    <citation type="submission" date="2015-01" db="EMBL/GenBank/DDBJ databases">
        <authorList>
            <person name="Guo J."/>
        </authorList>
    </citation>
    <scope>NUCLEOTIDE SEQUENCE [LARGE SCALE GENOMIC DNA]</scope>
    <source>
        <strain evidence="3 5">DSM 22147</strain>
    </source>
</reference>
<evidence type="ECO:0000256" key="1">
    <source>
        <dbReference type="ARBA" id="ARBA00023004"/>
    </source>
</evidence>
<dbReference type="InterPro" id="IPR052713">
    <property type="entry name" value="FeoA"/>
</dbReference>
<name>A0A0D6XS85_9STAP</name>
<evidence type="ECO:0000313" key="4">
    <source>
        <dbReference type="EMBL" id="SUM56733.1"/>
    </source>
</evidence>
<reference evidence="4 6" key="2">
    <citation type="submission" date="2018-06" db="EMBL/GenBank/DDBJ databases">
        <authorList>
            <consortium name="Pathogen Informatics"/>
            <person name="Doyle S."/>
        </authorList>
    </citation>
    <scope>NUCLEOTIDE SEQUENCE [LARGE SCALE GENOMIC DNA]</scope>
    <source>
        <strain evidence="4 6">NCTC13832</strain>
    </source>
</reference>
<dbReference type="InterPro" id="IPR008988">
    <property type="entry name" value="Transcriptional_repressor_C"/>
</dbReference>
<dbReference type="AlphaFoldDB" id="A0A0D6XS85"/>
<dbReference type="GO" id="GO:0046914">
    <property type="term" value="F:transition metal ion binding"/>
    <property type="evidence" value="ECO:0007669"/>
    <property type="project" value="InterPro"/>
</dbReference>
<dbReference type="EMBL" id="UHDT01000001">
    <property type="protein sequence ID" value="SUM56733.1"/>
    <property type="molecule type" value="Genomic_DNA"/>
</dbReference>
<dbReference type="PANTHER" id="PTHR42954">
    <property type="entry name" value="FE(2+) TRANSPORT PROTEIN A"/>
    <property type="match status" value="1"/>
</dbReference>